<dbReference type="CDD" id="cd06121">
    <property type="entry name" value="cupin_YML079wp"/>
    <property type="match status" value="1"/>
</dbReference>
<dbReference type="RefSeq" id="WP_110372951.1">
    <property type="nucleotide sequence ID" value="NZ_JAHBRY010000001.1"/>
</dbReference>
<evidence type="ECO:0000313" key="2">
    <source>
        <dbReference type="EMBL" id="PXW64935.1"/>
    </source>
</evidence>
<dbReference type="PANTHER" id="PTHR33387:SF3">
    <property type="entry name" value="DUF985 DOMAIN-CONTAINING PROTEIN"/>
    <property type="match status" value="1"/>
</dbReference>
<organism evidence="2 3">
    <name type="scientific">Chelatococcus asaccharovorans</name>
    <dbReference type="NCBI Taxonomy" id="28210"/>
    <lineage>
        <taxon>Bacteria</taxon>
        <taxon>Pseudomonadati</taxon>
        <taxon>Pseudomonadota</taxon>
        <taxon>Alphaproteobacteria</taxon>
        <taxon>Hyphomicrobiales</taxon>
        <taxon>Chelatococcaceae</taxon>
        <taxon>Chelatococcus</taxon>
    </lineage>
</organism>
<accession>A0A2V3UHT2</accession>
<reference evidence="2 3" key="1">
    <citation type="submission" date="2018-05" db="EMBL/GenBank/DDBJ databases">
        <title>Genomic Encyclopedia of Type Strains, Phase IV (KMG-IV): sequencing the most valuable type-strain genomes for metagenomic binning, comparative biology and taxonomic classification.</title>
        <authorList>
            <person name="Goeker M."/>
        </authorList>
    </citation>
    <scope>NUCLEOTIDE SEQUENCE [LARGE SCALE GENOMIC DNA]</scope>
    <source>
        <strain evidence="2 3">DSM 6462</strain>
    </source>
</reference>
<protein>
    <recommendedName>
        <fullName evidence="1">DUF985 domain-containing protein</fullName>
    </recommendedName>
</protein>
<proteinExistence type="predicted"/>
<dbReference type="AlphaFoldDB" id="A0A2V3UHT2"/>
<dbReference type="OrthoDB" id="9798288at2"/>
<evidence type="ECO:0000259" key="1">
    <source>
        <dbReference type="Pfam" id="PF06172"/>
    </source>
</evidence>
<dbReference type="InterPro" id="IPR039935">
    <property type="entry name" value="YML079W-like"/>
</dbReference>
<dbReference type="Proteomes" id="UP000248021">
    <property type="component" value="Unassembled WGS sequence"/>
</dbReference>
<dbReference type="Pfam" id="PF06172">
    <property type="entry name" value="Cupin_5"/>
    <property type="match status" value="1"/>
</dbReference>
<sequence>MADQPQTLGAAEVMALLALEPHPEGGAFRETFRDAGADARGHSTAIYYLLRAGERSHWHRVDAAEVWHWYAGAPLLLELSDDGIAVNQHVLGPDLAAGARPQFVVPAASWQAAASLGDWTLVGCTVAPGFSFAGFEMAAPGWSPGRR</sequence>
<dbReference type="EMBL" id="QJJK01000001">
    <property type="protein sequence ID" value="PXW64935.1"/>
    <property type="molecule type" value="Genomic_DNA"/>
</dbReference>
<dbReference type="InterPro" id="IPR011051">
    <property type="entry name" value="RmlC_Cupin_sf"/>
</dbReference>
<dbReference type="InterPro" id="IPR014710">
    <property type="entry name" value="RmlC-like_jellyroll"/>
</dbReference>
<feature type="domain" description="DUF985" evidence="1">
    <location>
        <begin position="12"/>
        <end position="138"/>
    </location>
</feature>
<gene>
    <name evidence="2" type="ORF">C7450_101695</name>
</gene>
<dbReference type="Gene3D" id="2.60.120.10">
    <property type="entry name" value="Jelly Rolls"/>
    <property type="match status" value="1"/>
</dbReference>
<dbReference type="PANTHER" id="PTHR33387">
    <property type="entry name" value="RMLC-LIKE JELLY ROLL FOLD PROTEIN"/>
    <property type="match status" value="1"/>
</dbReference>
<evidence type="ECO:0000313" key="3">
    <source>
        <dbReference type="Proteomes" id="UP000248021"/>
    </source>
</evidence>
<keyword evidence="3" id="KW-1185">Reference proteome</keyword>
<dbReference type="SUPFAM" id="SSF51182">
    <property type="entry name" value="RmlC-like cupins"/>
    <property type="match status" value="1"/>
</dbReference>
<comment type="caution">
    <text evidence="2">The sequence shown here is derived from an EMBL/GenBank/DDBJ whole genome shotgun (WGS) entry which is preliminary data.</text>
</comment>
<dbReference type="InterPro" id="IPR009327">
    <property type="entry name" value="Cupin_DUF985"/>
</dbReference>
<name>A0A2V3UHT2_9HYPH</name>